<gene>
    <name evidence="7" type="primary">pcm</name>
    <name evidence="8" type="ORF">HELGO_WM18282</name>
</gene>
<dbReference type="CDD" id="cd02440">
    <property type="entry name" value="AdoMet_MTases"/>
    <property type="match status" value="1"/>
</dbReference>
<dbReference type="GO" id="GO:0032259">
    <property type="term" value="P:methylation"/>
    <property type="evidence" value="ECO:0007669"/>
    <property type="project" value="UniProtKB-KW"/>
</dbReference>
<dbReference type="AlphaFoldDB" id="A0A6S6UD73"/>
<evidence type="ECO:0000256" key="4">
    <source>
        <dbReference type="ARBA" id="ARBA00022603"/>
    </source>
</evidence>
<dbReference type="NCBIfam" id="NF001453">
    <property type="entry name" value="PRK00312.1"/>
    <property type="match status" value="1"/>
</dbReference>
<sequence>MVSKSTIDERAIKGIGMTSQRTRNRLMDRLRDKGILNEAVLDVMSKVPRHLFMDEALASRSYEDTALPIGYGQTISQPYIVARMTELLLASGQPLRKVLEVGTGSGYQAAILGAFIPELYTVERIEPLYKHTRGLLHNLGYRNITTRLSDGSWGLKQSAPFDAIIVTAAPETVPDALPEQLAIGARLIIPAGPQDSAQSLQIITRTGEHNYDTEITESVQFVPLIRDSNQ</sequence>
<dbReference type="InterPro" id="IPR029063">
    <property type="entry name" value="SAM-dependent_MTases_sf"/>
</dbReference>
<evidence type="ECO:0000256" key="1">
    <source>
        <dbReference type="ARBA" id="ARBA00004496"/>
    </source>
</evidence>
<accession>A0A6S6UD73</accession>
<keyword evidence="6 7" id="KW-0949">S-adenosyl-L-methionine</keyword>
<comment type="catalytic activity">
    <reaction evidence="7">
        <text>[protein]-L-isoaspartate + S-adenosyl-L-methionine = [protein]-L-isoaspartate alpha-methyl ester + S-adenosyl-L-homocysteine</text>
        <dbReference type="Rhea" id="RHEA:12705"/>
        <dbReference type="Rhea" id="RHEA-COMP:12143"/>
        <dbReference type="Rhea" id="RHEA-COMP:12144"/>
        <dbReference type="ChEBI" id="CHEBI:57856"/>
        <dbReference type="ChEBI" id="CHEBI:59789"/>
        <dbReference type="ChEBI" id="CHEBI:90596"/>
        <dbReference type="ChEBI" id="CHEBI:90598"/>
        <dbReference type="EC" id="2.1.1.77"/>
    </reaction>
</comment>
<dbReference type="FunFam" id="3.40.50.150:FF:000010">
    <property type="entry name" value="Protein-L-isoaspartate O-methyltransferase"/>
    <property type="match status" value="1"/>
</dbReference>
<evidence type="ECO:0000256" key="2">
    <source>
        <dbReference type="ARBA" id="ARBA00005369"/>
    </source>
</evidence>
<dbReference type="EC" id="2.1.1.77" evidence="7"/>
<dbReference type="SUPFAM" id="SSF53335">
    <property type="entry name" value="S-adenosyl-L-methionine-dependent methyltransferases"/>
    <property type="match status" value="1"/>
</dbReference>
<evidence type="ECO:0000256" key="5">
    <source>
        <dbReference type="ARBA" id="ARBA00022679"/>
    </source>
</evidence>
<protein>
    <recommendedName>
        <fullName evidence="7">Protein-L-isoaspartate O-methyltransferase</fullName>
        <ecNumber evidence="7">2.1.1.77</ecNumber>
    </recommendedName>
    <alternativeName>
        <fullName evidence="7">L-isoaspartyl protein carboxyl methyltransferase</fullName>
    </alternativeName>
    <alternativeName>
        <fullName evidence="7">Protein L-isoaspartyl methyltransferase</fullName>
    </alternativeName>
    <alternativeName>
        <fullName evidence="7">Protein-beta-aspartate methyltransferase</fullName>
        <shortName evidence="7">PIMT</shortName>
    </alternativeName>
</protein>
<dbReference type="GO" id="GO:0005737">
    <property type="term" value="C:cytoplasm"/>
    <property type="evidence" value="ECO:0007669"/>
    <property type="project" value="UniProtKB-SubCell"/>
</dbReference>
<evidence type="ECO:0000256" key="3">
    <source>
        <dbReference type="ARBA" id="ARBA00022490"/>
    </source>
</evidence>
<evidence type="ECO:0000256" key="7">
    <source>
        <dbReference type="HAMAP-Rule" id="MF_00090"/>
    </source>
</evidence>
<comment type="similarity">
    <text evidence="2 7">Belongs to the methyltransferase superfamily. L-isoaspartyl/D-aspartyl protein methyltransferase family.</text>
</comment>
<comment type="function">
    <text evidence="7">Catalyzes the methyl esterification of L-isoaspartyl residues in peptides and proteins that result from spontaneous decomposition of normal L-aspartyl and L-asparaginyl residues. It plays a role in the repair and/or degradation of damaged proteins.</text>
</comment>
<organism evidence="8">
    <name type="scientific">uncultured Thiotrichaceae bacterium</name>
    <dbReference type="NCBI Taxonomy" id="298394"/>
    <lineage>
        <taxon>Bacteria</taxon>
        <taxon>Pseudomonadati</taxon>
        <taxon>Pseudomonadota</taxon>
        <taxon>Gammaproteobacteria</taxon>
        <taxon>Thiotrichales</taxon>
        <taxon>Thiotrichaceae</taxon>
        <taxon>environmental samples</taxon>
    </lineage>
</organism>
<comment type="subcellular location">
    <subcellularLocation>
        <location evidence="1 7">Cytoplasm</location>
    </subcellularLocation>
</comment>
<evidence type="ECO:0000256" key="6">
    <source>
        <dbReference type="ARBA" id="ARBA00022691"/>
    </source>
</evidence>
<dbReference type="PANTHER" id="PTHR11579:SF0">
    <property type="entry name" value="PROTEIN-L-ISOASPARTATE(D-ASPARTATE) O-METHYLTRANSFERASE"/>
    <property type="match status" value="1"/>
</dbReference>
<dbReference type="EMBL" id="CACVAT010000414">
    <property type="protein sequence ID" value="CAA6825696.1"/>
    <property type="molecule type" value="Genomic_DNA"/>
</dbReference>
<dbReference type="HAMAP" id="MF_00090">
    <property type="entry name" value="PIMT"/>
    <property type="match status" value="1"/>
</dbReference>
<dbReference type="Gene3D" id="3.40.50.150">
    <property type="entry name" value="Vaccinia Virus protein VP39"/>
    <property type="match status" value="1"/>
</dbReference>
<keyword evidence="5 7" id="KW-0808">Transferase</keyword>
<feature type="active site" evidence="7">
    <location>
        <position position="76"/>
    </location>
</feature>
<dbReference type="PANTHER" id="PTHR11579">
    <property type="entry name" value="PROTEIN-L-ISOASPARTATE O-METHYLTRANSFERASE"/>
    <property type="match status" value="1"/>
</dbReference>
<reference evidence="8" key="1">
    <citation type="submission" date="2020-01" db="EMBL/GenBank/DDBJ databases">
        <authorList>
            <person name="Meier V. D."/>
            <person name="Meier V D."/>
        </authorList>
    </citation>
    <scope>NUCLEOTIDE SEQUENCE</scope>
    <source>
        <strain evidence="8">HLG_WM_MAG_09</strain>
    </source>
</reference>
<keyword evidence="3 7" id="KW-0963">Cytoplasm</keyword>
<dbReference type="Pfam" id="PF01135">
    <property type="entry name" value="PCMT"/>
    <property type="match status" value="1"/>
</dbReference>
<keyword evidence="4 7" id="KW-0489">Methyltransferase</keyword>
<dbReference type="NCBIfam" id="TIGR00080">
    <property type="entry name" value="pimt"/>
    <property type="match status" value="1"/>
</dbReference>
<dbReference type="PROSITE" id="PS01279">
    <property type="entry name" value="PCMT"/>
    <property type="match status" value="1"/>
</dbReference>
<proteinExistence type="inferred from homology"/>
<dbReference type="GO" id="GO:0030091">
    <property type="term" value="P:protein repair"/>
    <property type="evidence" value="ECO:0007669"/>
    <property type="project" value="UniProtKB-UniRule"/>
</dbReference>
<evidence type="ECO:0000313" key="8">
    <source>
        <dbReference type="EMBL" id="CAA6825696.1"/>
    </source>
</evidence>
<name>A0A6S6UD73_9GAMM</name>
<dbReference type="GO" id="GO:0004719">
    <property type="term" value="F:protein-L-isoaspartate (D-aspartate) O-methyltransferase activity"/>
    <property type="evidence" value="ECO:0007669"/>
    <property type="project" value="UniProtKB-UniRule"/>
</dbReference>
<dbReference type="InterPro" id="IPR000682">
    <property type="entry name" value="PCMT"/>
</dbReference>